<dbReference type="InterPro" id="IPR000719">
    <property type="entry name" value="Prot_kinase_dom"/>
</dbReference>
<evidence type="ECO:0000256" key="9">
    <source>
        <dbReference type="ARBA" id="ARBA00023136"/>
    </source>
</evidence>
<dbReference type="FunFam" id="3.30.200.20:FF:000178">
    <property type="entry name" value="serine/threonine-protein kinase PBS1-like"/>
    <property type="match status" value="1"/>
</dbReference>
<keyword evidence="6" id="KW-0547">Nucleotide-binding</keyword>
<evidence type="ECO:0000313" key="13">
    <source>
        <dbReference type="EMBL" id="RWR72237.1"/>
    </source>
</evidence>
<dbReference type="GO" id="GO:0005524">
    <property type="term" value="F:ATP binding"/>
    <property type="evidence" value="ECO:0007669"/>
    <property type="project" value="UniProtKB-KW"/>
</dbReference>
<evidence type="ECO:0000256" key="2">
    <source>
        <dbReference type="ARBA" id="ARBA00022527"/>
    </source>
</evidence>
<evidence type="ECO:0000256" key="7">
    <source>
        <dbReference type="ARBA" id="ARBA00022840"/>
    </source>
</evidence>
<evidence type="ECO:0000313" key="14">
    <source>
        <dbReference type="Proteomes" id="UP000283530"/>
    </source>
</evidence>
<dbReference type="Pfam" id="PF07714">
    <property type="entry name" value="PK_Tyr_Ser-Thr"/>
    <property type="match status" value="1"/>
</dbReference>
<reference evidence="13 14" key="1">
    <citation type="journal article" date="2019" name="Nat. Plants">
        <title>Stout camphor tree genome fills gaps in understanding of flowering plant genome evolution.</title>
        <authorList>
            <person name="Chaw S.M."/>
            <person name="Liu Y.C."/>
            <person name="Wu Y.W."/>
            <person name="Wang H.Y."/>
            <person name="Lin C.I."/>
            <person name="Wu C.S."/>
            <person name="Ke H.M."/>
            <person name="Chang L.Y."/>
            <person name="Hsu C.Y."/>
            <person name="Yang H.T."/>
            <person name="Sudianto E."/>
            <person name="Hsu M.H."/>
            <person name="Wu K.P."/>
            <person name="Wang L.N."/>
            <person name="Leebens-Mack J.H."/>
            <person name="Tsai I.J."/>
        </authorList>
    </citation>
    <scope>NUCLEOTIDE SEQUENCE [LARGE SCALE GENOMIC DNA]</scope>
    <source>
        <strain evidence="14">cv. Chaw 1501</strain>
        <tissue evidence="13">Young leaves</tissue>
    </source>
</reference>
<dbReference type="OrthoDB" id="544400at2759"/>
<keyword evidence="4" id="KW-0812">Transmembrane</keyword>
<evidence type="ECO:0000256" key="3">
    <source>
        <dbReference type="ARBA" id="ARBA00022679"/>
    </source>
</evidence>
<comment type="subcellular location">
    <subcellularLocation>
        <location evidence="1">Membrane</location>
        <topology evidence="1">Single-pass type I membrane protein</topology>
    </subcellularLocation>
</comment>
<dbReference type="STRING" id="337451.A0A3S3N3U9"/>
<dbReference type="GO" id="GO:0004674">
    <property type="term" value="F:protein serine/threonine kinase activity"/>
    <property type="evidence" value="ECO:0007669"/>
    <property type="project" value="UniProtKB-KW"/>
</dbReference>
<keyword evidence="14" id="KW-1185">Reference proteome</keyword>
<keyword evidence="7" id="KW-0067">ATP-binding</keyword>
<keyword evidence="10" id="KW-0325">Glycoprotein</keyword>
<gene>
    <name evidence="13" type="ORF">CKAN_00044900</name>
</gene>
<keyword evidence="5 11" id="KW-0732">Signal</keyword>
<name>A0A3S3N3U9_9MAGN</name>
<evidence type="ECO:0000256" key="10">
    <source>
        <dbReference type="ARBA" id="ARBA00023180"/>
    </source>
</evidence>
<dbReference type="PROSITE" id="PS50011">
    <property type="entry name" value="PROTEIN_KINASE_DOM"/>
    <property type="match status" value="1"/>
</dbReference>
<organism evidence="13 14">
    <name type="scientific">Cinnamomum micranthum f. kanehirae</name>
    <dbReference type="NCBI Taxonomy" id="337451"/>
    <lineage>
        <taxon>Eukaryota</taxon>
        <taxon>Viridiplantae</taxon>
        <taxon>Streptophyta</taxon>
        <taxon>Embryophyta</taxon>
        <taxon>Tracheophyta</taxon>
        <taxon>Spermatophyta</taxon>
        <taxon>Magnoliopsida</taxon>
        <taxon>Magnoliidae</taxon>
        <taxon>Laurales</taxon>
        <taxon>Lauraceae</taxon>
        <taxon>Cinnamomum</taxon>
    </lineage>
</organism>
<dbReference type="InterPro" id="IPR001245">
    <property type="entry name" value="Ser-Thr/Tyr_kinase_cat_dom"/>
</dbReference>
<dbReference type="InterPro" id="IPR045874">
    <property type="entry name" value="LRK10/LRL21-25-like"/>
</dbReference>
<dbReference type="EMBL" id="QPKB01000001">
    <property type="protein sequence ID" value="RWR72237.1"/>
    <property type="molecule type" value="Genomic_DNA"/>
</dbReference>
<evidence type="ECO:0000256" key="6">
    <source>
        <dbReference type="ARBA" id="ARBA00022741"/>
    </source>
</evidence>
<feature type="signal peptide" evidence="11">
    <location>
        <begin position="1"/>
        <end position="23"/>
    </location>
</feature>
<comment type="caution">
    <text evidence="13">The sequence shown here is derived from an EMBL/GenBank/DDBJ whole genome shotgun (WGS) entry which is preliminary data.</text>
</comment>
<evidence type="ECO:0000256" key="4">
    <source>
        <dbReference type="ARBA" id="ARBA00022692"/>
    </source>
</evidence>
<proteinExistence type="predicted"/>
<evidence type="ECO:0000256" key="8">
    <source>
        <dbReference type="ARBA" id="ARBA00022989"/>
    </source>
</evidence>
<dbReference type="GO" id="GO:0016020">
    <property type="term" value="C:membrane"/>
    <property type="evidence" value="ECO:0007669"/>
    <property type="project" value="UniProtKB-SubCell"/>
</dbReference>
<feature type="domain" description="Protein kinase" evidence="12">
    <location>
        <begin position="56"/>
        <end position="166"/>
    </location>
</feature>
<protein>
    <submittedName>
        <fullName evidence="13">LEAF RUST 10 DISEASE-RESISTANCE LOCUS RECEPTOR-LIKE PROTEIN KINASE-like protein 2.1</fullName>
    </submittedName>
</protein>
<evidence type="ECO:0000256" key="1">
    <source>
        <dbReference type="ARBA" id="ARBA00004479"/>
    </source>
</evidence>
<dbReference type="Proteomes" id="UP000283530">
    <property type="component" value="Unassembled WGS sequence"/>
</dbReference>
<evidence type="ECO:0000256" key="5">
    <source>
        <dbReference type="ARBA" id="ARBA00022729"/>
    </source>
</evidence>
<sequence>MCSAVGALLPVCIVVFISKYVKRTYESNNNVESFLKGYDSLAPKHFRYLELKKMTNSFKDKLGGGGCGGVFKGKLKNGRLIALKVLNNSKGNGEEFMNEVTSVGGTSHVNIVTLLGFCYESSKRALIYEFMSNGSLKKFIHSNISGGGTKHVLNREKLFEIVVSIA</sequence>
<dbReference type="AlphaFoldDB" id="A0A3S3N3U9"/>
<feature type="chain" id="PRO_5018571683" evidence="11">
    <location>
        <begin position="24"/>
        <end position="166"/>
    </location>
</feature>
<keyword evidence="13" id="KW-0418">Kinase</keyword>
<keyword evidence="13" id="KW-0675">Receptor</keyword>
<keyword evidence="9" id="KW-0472">Membrane</keyword>
<evidence type="ECO:0000256" key="11">
    <source>
        <dbReference type="SAM" id="SignalP"/>
    </source>
</evidence>
<keyword evidence="2" id="KW-0723">Serine/threonine-protein kinase</keyword>
<keyword evidence="8" id="KW-1133">Transmembrane helix</keyword>
<dbReference type="InterPro" id="IPR011009">
    <property type="entry name" value="Kinase-like_dom_sf"/>
</dbReference>
<dbReference type="PANTHER" id="PTHR27009">
    <property type="entry name" value="RUST RESISTANCE KINASE LR10-RELATED"/>
    <property type="match status" value="1"/>
</dbReference>
<dbReference type="Gene3D" id="3.30.200.20">
    <property type="entry name" value="Phosphorylase Kinase, domain 1"/>
    <property type="match status" value="1"/>
</dbReference>
<keyword evidence="3" id="KW-0808">Transferase</keyword>
<accession>A0A3S3N3U9</accession>
<dbReference type="SUPFAM" id="SSF56112">
    <property type="entry name" value="Protein kinase-like (PK-like)"/>
    <property type="match status" value="1"/>
</dbReference>
<evidence type="ECO:0000259" key="12">
    <source>
        <dbReference type="PROSITE" id="PS50011"/>
    </source>
</evidence>